<dbReference type="PANTHER" id="PTHR46145">
    <property type="entry name" value="HEPARANASE"/>
    <property type="match status" value="1"/>
</dbReference>
<dbReference type="WBParaSite" id="ACRNAN_scaffold3921.g16120.t1">
    <property type="protein sequence ID" value="ACRNAN_scaffold3921.g16120.t1"/>
    <property type="gene ID" value="ACRNAN_scaffold3921.g16120"/>
</dbReference>
<dbReference type="Pfam" id="PF00059">
    <property type="entry name" value="Lectin_C"/>
    <property type="match status" value="1"/>
</dbReference>
<dbReference type="GO" id="GO:0031012">
    <property type="term" value="C:extracellular matrix"/>
    <property type="evidence" value="ECO:0007669"/>
    <property type="project" value="TreeGrafter"/>
</dbReference>
<feature type="chain" id="PRO_5037757062" evidence="1">
    <location>
        <begin position="18"/>
        <end position="434"/>
    </location>
</feature>
<evidence type="ECO:0000313" key="3">
    <source>
        <dbReference type="Proteomes" id="UP000887540"/>
    </source>
</evidence>
<dbReference type="GO" id="GO:0005615">
    <property type="term" value="C:extracellular space"/>
    <property type="evidence" value="ECO:0007669"/>
    <property type="project" value="TreeGrafter"/>
</dbReference>
<dbReference type="InterPro" id="IPR016186">
    <property type="entry name" value="C-type_lectin-like/link_sf"/>
</dbReference>
<dbReference type="Gene3D" id="3.20.20.80">
    <property type="entry name" value="Glycosidases"/>
    <property type="match status" value="1"/>
</dbReference>
<dbReference type="CDD" id="cd00037">
    <property type="entry name" value="CLECT"/>
    <property type="match status" value="1"/>
</dbReference>
<keyword evidence="1" id="KW-0732">Signal</keyword>
<dbReference type="SMART" id="SM00034">
    <property type="entry name" value="CLECT"/>
    <property type="match status" value="1"/>
</dbReference>
<dbReference type="PROSITE" id="PS50041">
    <property type="entry name" value="C_TYPE_LECTIN_2"/>
    <property type="match status" value="1"/>
</dbReference>
<protein>
    <submittedName>
        <fullName evidence="4">C-type lectin domain-containing protein</fullName>
    </submittedName>
</protein>
<dbReference type="InterPro" id="IPR001304">
    <property type="entry name" value="C-type_lectin-like"/>
</dbReference>
<evidence type="ECO:0000256" key="1">
    <source>
        <dbReference type="SAM" id="SignalP"/>
    </source>
</evidence>
<organism evidence="3 4">
    <name type="scientific">Acrobeloides nanus</name>
    <dbReference type="NCBI Taxonomy" id="290746"/>
    <lineage>
        <taxon>Eukaryota</taxon>
        <taxon>Metazoa</taxon>
        <taxon>Ecdysozoa</taxon>
        <taxon>Nematoda</taxon>
        <taxon>Chromadorea</taxon>
        <taxon>Rhabditida</taxon>
        <taxon>Tylenchina</taxon>
        <taxon>Cephalobomorpha</taxon>
        <taxon>Cephaloboidea</taxon>
        <taxon>Cephalobidae</taxon>
        <taxon>Acrobeloides</taxon>
    </lineage>
</organism>
<name>A0A914DVR3_9BILA</name>
<dbReference type="Proteomes" id="UP000887540">
    <property type="component" value="Unplaced"/>
</dbReference>
<accession>A0A914DVR3</accession>
<feature type="domain" description="C-type lectin" evidence="2">
    <location>
        <begin position="314"/>
        <end position="431"/>
    </location>
</feature>
<feature type="signal peptide" evidence="1">
    <location>
        <begin position="1"/>
        <end position="17"/>
    </location>
</feature>
<reference evidence="4" key="1">
    <citation type="submission" date="2022-11" db="UniProtKB">
        <authorList>
            <consortium name="WormBaseParasite"/>
        </authorList>
    </citation>
    <scope>IDENTIFICATION</scope>
</reference>
<proteinExistence type="predicted"/>
<evidence type="ECO:0000259" key="2">
    <source>
        <dbReference type="PROSITE" id="PS50041"/>
    </source>
</evidence>
<dbReference type="SUPFAM" id="SSF56436">
    <property type="entry name" value="C-type lectin-like"/>
    <property type="match status" value="1"/>
</dbReference>
<dbReference type="InterPro" id="IPR017853">
    <property type="entry name" value="GH"/>
</dbReference>
<dbReference type="InterPro" id="IPR016187">
    <property type="entry name" value="CTDL_fold"/>
</dbReference>
<dbReference type="SUPFAM" id="SSF51445">
    <property type="entry name" value="(Trans)glycosidases"/>
    <property type="match status" value="1"/>
</dbReference>
<dbReference type="Gene3D" id="3.10.100.10">
    <property type="entry name" value="Mannose-Binding Protein A, subunit A"/>
    <property type="match status" value="1"/>
</dbReference>
<dbReference type="PANTHER" id="PTHR46145:SF4">
    <property type="entry name" value="HEPARANASE"/>
    <property type="match status" value="1"/>
</dbReference>
<sequence>MLACIICLIFLVEVANGQTFPVFVNSSNPIRSVPTRFLSIGWDMYESVPADFYGFDFSYYWDNTATLDDVFQNTSLFDAWYEVVYEAKKLTNWFHSIWCGECSTMTGGGAKGISDRFASGFLWLDKLGIAATYGLDVVIRHALWGDSGFYALLNTTNFQPKPDYWLSFLYKKLVGTDVLRVTVNSASGPITTPQNQSLRLYAASSASGNGFVLYGLNIYSCLENGLIIDLPDVNNKQITAYVLTGYNDDNLGLASRYASLNNALLNWTSHQPTPNIQGQVASLPFTVPPYSLFFLVVNQTQVTQCPAGWYQVPNTNKCINVFQANQPWFGANFNCSLYGQNASLLSIQNDTEAYYVHQLTLGTSCSQSFIGLLSNNNGSNWTWSNGDSSTYQLWQTGYPVNDNTKNCVAFDKNAGKFYNVDCDQPRCYICQLYI</sequence>
<dbReference type="AlphaFoldDB" id="A0A914DVR3"/>
<keyword evidence="3" id="KW-1185">Reference proteome</keyword>
<evidence type="ECO:0000313" key="4">
    <source>
        <dbReference type="WBParaSite" id="ACRNAN_scaffold3921.g16120.t1"/>
    </source>
</evidence>